<gene>
    <name evidence="1" type="ORF">CBI30_03855</name>
</gene>
<dbReference type="RefSeq" id="WP_088527013.1">
    <property type="nucleotide sequence ID" value="NZ_NGUO01000006.1"/>
</dbReference>
<evidence type="ECO:0000313" key="2">
    <source>
        <dbReference type="Proteomes" id="UP000198104"/>
    </source>
</evidence>
<dbReference type="OrthoDB" id="9156521at2"/>
<proteinExistence type="predicted"/>
<keyword evidence="2" id="KW-1185">Reference proteome</keyword>
<sequence>MQPKIFANIRKFQRYPKGLDTRWRDIDEIVLAVESDPQFQGTTDLFNADLWGLLEIKSITEVQIYERIDRVLIQNDLERRPQKDIPGYKKAIMVTRFSSSFDEAFKWSMEGIFPMTRGYLELLHGMHMKTMRLPFPLDAFPVKSPSLEKYLILKLGDFGRECYSDLIKKNQQY</sequence>
<dbReference type="AlphaFoldDB" id="A0A254Q0F8"/>
<protein>
    <submittedName>
        <fullName evidence="1">Uncharacterized protein</fullName>
    </submittedName>
</protein>
<reference evidence="1 2" key="1">
    <citation type="submission" date="2017-05" db="EMBL/GenBank/DDBJ databases">
        <title>Polynucleobacter sp. MWH-K35W1 isolated from the permanently anoxic monimolimnion of a meromictic lake.</title>
        <authorList>
            <person name="Hahn M.W."/>
        </authorList>
    </citation>
    <scope>NUCLEOTIDE SEQUENCE [LARGE SCALE GENOMIC DNA]</scope>
    <source>
        <strain evidence="1 2">MWH-K35W1</strain>
    </source>
</reference>
<organism evidence="1 2">
    <name type="scientific">Polynucleobacter aenigmaticus</name>
    <dbReference type="NCBI Taxonomy" id="1743164"/>
    <lineage>
        <taxon>Bacteria</taxon>
        <taxon>Pseudomonadati</taxon>
        <taxon>Pseudomonadota</taxon>
        <taxon>Betaproteobacteria</taxon>
        <taxon>Burkholderiales</taxon>
        <taxon>Burkholderiaceae</taxon>
        <taxon>Polynucleobacter</taxon>
    </lineage>
</organism>
<name>A0A254Q0F8_9BURK</name>
<dbReference type="Proteomes" id="UP000198104">
    <property type="component" value="Unassembled WGS sequence"/>
</dbReference>
<comment type="caution">
    <text evidence="1">The sequence shown here is derived from an EMBL/GenBank/DDBJ whole genome shotgun (WGS) entry which is preliminary data.</text>
</comment>
<accession>A0A254Q0F8</accession>
<dbReference type="EMBL" id="NGUO01000006">
    <property type="protein sequence ID" value="OWS71978.1"/>
    <property type="molecule type" value="Genomic_DNA"/>
</dbReference>
<evidence type="ECO:0000313" key="1">
    <source>
        <dbReference type="EMBL" id="OWS71978.1"/>
    </source>
</evidence>